<evidence type="ECO:0000256" key="4">
    <source>
        <dbReference type="ARBA" id="ARBA00022769"/>
    </source>
</evidence>
<dbReference type="SUPFAM" id="SSF51658">
    <property type="entry name" value="Xylose isomerase-like"/>
    <property type="match status" value="1"/>
</dbReference>
<dbReference type="InterPro" id="IPR036237">
    <property type="entry name" value="Xyl_isomerase-like_sf"/>
</dbReference>
<keyword evidence="4" id="KW-0228">DNA excision</keyword>
<keyword evidence="1" id="KW-0540">Nuclease</keyword>
<gene>
    <name evidence="7" type="primary">uvsE</name>
    <name evidence="7" type="ORF">P4S50_15815</name>
</gene>
<keyword evidence="3" id="KW-0227">DNA damage</keyword>
<keyword evidence="5" id="KW-0378">Hydrolase</keyword>
<evidence type="ECO:0000313" key="8">
    <source>
        <dbReference type="Proteomes" id="UP001222800"/>
    </source>
</evidence>
<evidence type="ECO:0000256" key="6">
    <source>
        <dbReference type="ARBA" id="ARBA00023204"/>
    </source>
</evidence>
<organism evidence="7 8">
    <name type="scientific">Tepidibacter hydrothermalis</name>
    <dbReference type="NCBI Taxonomy" id="3036126"/>
    <lineage>
        <taxon>Bacteria</taxon>
        <taxon>Bacillati</taxon>
        <taxon>Bacillota</taxon>
        <taxon>Clostridia</taxon>
        <taxon>Peptostreptococcales</taxon>
        <taxon>Peptostreptococcaceae</taxon>
        <taxon>Tepidibacter</taxon>
    </lineage>
</organism>
<keyword evidence="8" id="KW-1185">Reference proteome</keyword>
<reference evidence="7 8" key="1">
    <citation type="submission" date="2023-03" db="EMBL/GenBank/DDBJ databases">
        <title>Complete genome sequence of Tepidibacter sp. SWIR-1, isolated from a deep-sea hydrothermal vent.</title>
        <authorList>
            <person name="Li X."/>
        </authorList>
    </citation>
    <scope>NUCLEOTIDE SEQUENCE [LARGE SCALE GENOMIC DNA]</scope>
    <source>
        <strain evidence="7 8">SWIR-1</strain>
    </source>
</reference>
<dbReference type="Proteomes" id="UP001222800">
    <property type="component" value="Chromosome"/>
</dbReference>
<dbReference type="Pfam" id="PF03851">
    <property type="entry name" value="UvdE"/>
    <property type="match status" value="1"/>
</dbReference>
<dbReference type="NCBIfam" id="TIGR00629">
    <property type="entry name" value="uvde"/>
    <property type="match status" value="1"/>
</dbReference>
<proteinExistence type="predicted"/>
<sequence length="302" mass="35620">MIKNIGYACINTHLKPRTFNDCRLNSIYKYGINYLRDKIINNLYLVKDILLWNIKNDIYMYRVSSRLIPLVTHPDVINDFDWNWKEDDEILNIMKDISDIVKSYNIRLSMHPDQFTVLNSPNEKVVQNSIINIKYHYDILKRLSGNDMIIHTGGVYNDKKSASKRFIHVFNSLEDNLKSMIRLENDDKSFTVEDVLYISSKTHIPIVLDIHHHKCNNPNNIDIQNYISAIVNTWENTSLIPKLHISSGRDNKFDRKHSNYIDIQDLNYLLKLMNKYNFDMMVEAKQKDKSVLEIINILKDIP</sequence>
<evidence type="ECO:0000256" key="3">
    <source>
        <dbReference type="ARBA" id="ARBA00022763"/>
    </source>
</evidence>
<keyword evidence="2 7" id="KW-0255">Endonuclease</keyword>
<dbReference type="PANTHER" id="PTHR31290:SF5">
    <property type="entry name" value="UV-DAMAGE ENDONUCLEASE"/>
    <property type="match status" value="1"/>
</dbReference>
<evidence type="ECO:0000256" key="2">
    <source>
        <dbReference type="ARBA" id="ARBA00022759"/>
    </source>
</evidence>
<evidence type="ECO:0000256" key="1">
    <source>
        <dbReference type="ARBA" id="ARBA00022722"/>
    </source>
</evidence>
<evidence type="ECO:0000313" key="7">
    <source>
        <dbReference type="EMBL" id="WFD09845.1"/>
    </source>
</evidence>
<dbReference type="GO" id="GO:0004519">
    <property type="term" value="F:endonuclease activity"/>
    <property type="evidence" value="ECO:0007669"/>
    <property type="project" value="UniProtKB-KW"/>
</dbReference>
<dbReference type="PANTHER" id="PTHR31290">
    <property type="entry name" value="UV-DAMAGE ENDONUCLEASE"/>
    <property type="match status" value="1"/>
</dbReference>
<accession>A0ABY8EAB5</accession>
<dbReference type="InterPro" id="IPR004601">
    <property type="entry name" value="UvdE"/>
</dbReference>
<dbReference type="Gene3D" id="3.20.20.150">
    <property type="entry name" value="Divalent-metal-dependent TIM barrel enzymes"/>
    <property type="match status" value="1"/>
</dbReference>
<protein>
    <submittedName>
        <fullName evidence="7">UV DNA damage repair endonuclease UvsE</fullName>
    </submittedName>
</protein>
<keyword evidence="6" id="KW-0234">DNA repair</keyword>
<name>A0ABY8EAB5_9FIRM</name>
<dbReference type="RefSeq" id="WP_277731799.1">
    <property type="nucleotide sequence ID" value="NZ_CP120733.1"/>
</dbReference>
<dbReference type="EMBL" id="CP120733">
    <property type="protein sequence ID" value="WFD09845.1"/>
    <property type="molecule type" value="Genomic_DNA"/>
</dbReference>
<evidence type="ECO:0000256" key="5">
    <source>
        <dbReference type="ARBA" id="ARBA00022801"/>
    </source>
</evidence>